<dbReference type="Gene3D" id="2.40.50.140">
    <property type="entry name" value="Nucleic acid-binding proteins"/>
    <property type="match status" value="1"/>
</dbReference>
<dbReference type="InterPro" id="IPR047641">
    <property type="entry name" value="ABC_transpr_MalK/UgpC-like"/>
</dbReference>
<protein>
    <submittedName>
        <fullName evidence="5">ABC transporter ATP-binding protein</fullName>
    </submittedName>
</protein>
<dbReference type="InterPro" id="IPR003439">
    <property type="entry name" value="ABC_transporter-like_ATP-bd"/>
</dbReference>
<gene>
    <name evidence="5" type="ORF">HZI73_19525</name>
</gene>
<dbReference type="InterPro" id="IPR040582">
    <property type="entry name" value="OB_MalK-like"/>
</dbReference>
<dbReference type="InterPro" id="IPR027417">
    <property type="entry name" value="P-loop_NTPase"/>
</dbReference>
<evidence type="ECO:0000256" key="3">
    <source>
        <dbReference type="ARBA" id="ARBA00022840"/>
    </source>
</evidence>
<evidence type="ECO:0000313" key="6">
    <source>
        <dbReference type="Proteomes" id="UP000683246"/>
    </source>
</evidence>
<dbReference type="PROSITE" id="PS50893">
    <property type="entry name" value="ABC_TRANSPORTER_2"/>
    <property type="match status" value="1"/>
</dbReference>
<dbReference type="InterPro" id="IPR003593">
    <property type="entry name" value="AAA+_ATPase"/>
</dbReference>
<dbReference type="SMART" id="SM00382">
    <property type="entry name" value="AAA"/>
    <property type="match status" value="1"/>
</dbReference>
<dbReference type="InterPro" id="IPR012340">
    <property type="entry name" value="NA-bd_OB-fold"/>
</dbReference>
<keyword evidence="6" id="KW-1185">Reference proteome</keyword>
<dbReference type="Gene3D" id="3.40.50.300">
    <property type="entry name" value="P-loop containing nucleotide triphosphate hydrolases"/>
    <property type="match status" value="1"/>
</dbReference>
<dbReference type="Pfam" id="PF17912">
    <property type="entry name" value="OB_MalK"/>
    <property type="match status" value="1"/>
</dbReference>
<evidence type="ECO:0000259" key="4">
    <source>
        <dbReference type="PROSITE" id="PS50893"/>
    </source>
</evidence>
<dbReference type="NCBIfam" id="NF008653">
    <property type="entry name" value="PRK11650.1"/>
    <property type="match status" value="1"/>
</dbReference>
<dbReference type="GO" id="GO:0008643">
    <property type="term" value="P:carbohydrate transport"/>
    <property type="evidence" value="ECO:0007669"/>
    <property type="project" value="InterPro"/>
</dbReference>
<dbReference type="SUPFAM" id="SSF50331">
    <property type="entry name" value="MOP-like"/>
    <property type="match status" value="1"/>
</dbReference>
<dbReference type="GO" id="GO:0055052">
    <property type="term" value="C:ATP-binding cassette (ABC) transporter complex, substrate-binding subunit-containing"/>
    <property type="evidence" value="ECO:0007669"/>
    <property type="project" value="TreeGrafter"/>
</dbReference>
<dbReference type="PANTHER" id="PTHR43875:SF1">
    <property type="entry name" value="OSMOPROTECTIVE COMPOUNDS UPTAKE ATP-BINDING PROTEIN GGTA"/>
    <property type="match status" value="1"/>
</dbReference>
<dbReference type="InterPro" id="IPR017871">
    <property type="entry name" value="ABC_transporter-like_CS"/>
</dbReference>
<evidence type="ECO:0000313" key="5">
    <source>
        <dbReference type="EMBL" id="QUI24351.1"/>
    </source>
</evidence>
<dbReference type="FunFam" id="3.40.50.300:FF:000042">
    <property type="entry name" value="Maltose/maltodextrin ABC transporter, ATP-binding protein"/>
    <property type="match status" value="1"/>
</dbReference>
<evidence type="ECO:0000256" key="2">
    <source>
        <dbReference type="ARBA" id="ARBA00022741"/>
    </source>
</evidence>
<keyword evidence="3 5" id="KW-0067">ATP-binding</keyword>
<feature type="domain" description="ABC transporter" evidence="4">
    <location>
        <begin position="3"/>
        <end position="235"/>
    </location>
</feature>
<reference evidence="5" key="1">
    <citation type="submission" date="2020-07" db="EMBL/GenBank/DDBJ databases">
        <title>Vallitalea pronyensis genome.</title>
        <authorList>
            <person name="Postec A."/>
        </authorList>
    </citation>
    <scope>NUCLEOTIDE SEQUENCE</scope>
    <source>
        <strain evidence="5">FatNI3</strain>
    </source>
</reference>
<dbReference type="Proteomes" id="UP000683246">
    <property type="component" value="Chromosome"/>
</dbReference>
<dbReference type="AlphaFoldDB" id="A0A8J8MMT3"/>
<dbReference type="InterPro" id="IPR015855">
    <property type="entry name" value="ABC_transpr_MalK-like"/>
</dbReference>
<dbReference type="PROSITE" id="PS00211">
    <property type="entry name" value="ABC_TRANSPORTER_1"/>
    <property type="match status" value="1"/>
</dbReference>
<name>A0A8J8MMT3_9FIRM</name>
<keyword evidence="1" id="KW-0813">Transport</keyword>
<dbReference type="InterPro" id="IPR008995">
    <property type="entry name" value="Mo/tungstate-bd_C_term_dom"/>
</dbReference>
<evidence type="ECO:0000256" key="1">
    <source>
        <dbReference type="ARBA" id="ARBA00022448"/>
    </source>
</evidence>
<dbReference type="EMBL" id="CP058649">
    <property type="protein sequence ID" value="QUI24351.1"/>
    <property type="molecule type" value="Genomic_DNA"/>
</dbReference>
<dbReference type="GO" id="GO:0140359">
    <property type="term" value="F:ABC-type transporter activity"/>
    <property type="evidence" value="ECO:0007669"/>
    <property type="project" value="InterPro"/>
</dbReference>
<organism evidence="5 6">
    <name type="scientific">Vallitalea pronyensis</name>
    <dbReference type="NCBI Taxonomy" id="1348613"/>
    <lineage>
        <taxon>Bacteria</taxon>
        <taxon>Bacillati</taxon>
        <taxon>Bacillota</taxon>
        <taxon>Clostridia</taxon>
        <taxon>Lachnospirales</taxon>
        <taxon>Vallitaleaceae</taxon>
        <taxon>Vallitalea</taxon>
    </lineage>
</organism>
<dbReference type="Gene3D" id="2.40.50.100">
    <property type="match status" value="1"/>
</dbReference>
<dbReference type="GO" id="GO:0016887">
    <property type="term" value="F:ATP hydrolysis activity"/>
    <property type="evidence" value="ECO:0007669"/>
    <property type="project" value="InterPro"/>
</dbReference>
<dbReference type="CDD" id="cd03301">
    <property type="entry name" value="ABC_MalK_N"/>
    <property type="match status" value="1"/>
</dbReference>
<proteinExistence type="predicted"/>
<dbReference type="Pfam" id="PF00005">
    <property type="entry name" value="ABC_tran"/>
    <property type="match status" value="1"/>
</dbReference>
<dbReference type="KEGG" id="vpy:HZI73_19525"/>
<dbReference type="SUPFAM" id="SSF52540">
    <property type="entry name" value="P-loop containing nucleoside triphosphate hydrolases"/>
    <property type="match status" value="1"/>
</dbReference>
<dbReference type="PANTHER" id="PTHR43875">
    <property type="entry name" value="MALTODEXTRIN IMPORT ATP-BINDING PROTEIN MSMX"/>
    <property type="match status" value="1"/>
</dbReference>
<accession>A0A8J8MMT3</accession>
<keyword evidence="2" id="KW-0547">Nucleotide-binding</keyword>
<sequence length="361" mass="41292">MKVKFKKIGKKYEGREAFTLRNINLEIEDKDFCVILGPSGCGKTTLLRMIAGLNSITEGDLLFDDMRVNKVASKDRDIAMVFQSYALYPHMTVYENMAFSLSMRKERKKIIHDRVMEAAEVLQIKDYLYSKPSDISGGQRQRVALGRAMVRKPKVFLMDEPLSNLDAKLREHMRVELVRLHKSLETTTIYVTHDQTEAMTMATKIVLMNDGKIQQAGKPEEFYNRPHNIFVAKFIGSPTMNLIQGKMLQGRFVSDDGTIQLTPKEEDLAYLKPFDQKSVTMGVRPERFISCDKISDRFECVIDVVEMLGKEKILYAKTKSNQDIIISTPGHYVYGEGEAHTFGFDLDAIHFFDTGTEERIN</sequence>
<dbReference type="GO" id="GO:0005524">
    <property type="term" value="F:ATP binding"/>
    <property type="evidence" value="ECO:0007669"/>
    <property type="project" value="UniProtKB-KW"/>
</dbReference>